<dbReference type="InterPro" id="IPR029065">
    <property type="entry name" value="Enolase_C-like"/>
</dbReference>
<protein>
    <recommendedName>
        <fullName evidence="4">Mandelate racemase/muconate lactonizing enzyme C-terminal domain-containing protein</fullName>
    </recommendedName>
</protein>
<dbReference type="Gene3D" id="3.20.20.120">
    <property type="entry name" value="Enolase-like C-terminal domain"/>
    <property type="match status" value="1"/>
</dbReference>
<evidence type="ECO:0000256" key="2">
    <source>
        <dbReference type="ARBA" id="ARBA00022723"/>
    </source>
</evidence>
<dbReference type="Gene3D" id="3.30.390.10">
    <property type="entry name" value="Enolase-like, N-terminal domain"/>
    <property type="match status" value="1"/>
</dbReference>
<evidence type="ECO:0000256" key="1">
    <source>
        <dbReference type="ARBA" id="ARBA00001946"/>
    </source>
</evidence>
<dbReference type="GO" id="GO:0016836">
    <property type="term" value="F:hydro-lyase activity"/>
    <property type="evidence" value="ECO:0007669"/>
    <property type="project" value="TreeGrafter"/>
</dbReference>
<dbReference type="SUPFAM" id="SSF54826">
    <property type="entry name" value="Enolase N-terminal domain-like"/>
    <property type="match status" value="1"/>
</dbReference>
<dbReference type="GO" id="GO:0009063">
    <property type="term" value="P:amino acid catabolic process"/>
    <property type="evidence" value="ECO:0007669"/>
    <property type="project" value="InterPro"/>
</dbReference>
<dbReference type="GO" id="GO:0016052">
    <property type="term" value="P:carbohydrate catabolic process"/>
    <property type="evidence" value="ECO:0007669"/>
    <property type="project" value="TreeGrafter"/>
</dbReference>
<keyword evidence="2" id="KW-0479">Metal-binding</keyword>
<dbReference type="InterPro" id="IPR029017">
    <property type="entry name" value="Enolase-like_N"/>
</dbReference>
<dbReference type="InterPro" id="IPR018110">
    <property type="entry name" value="Mandel_Rmase/mucon_lact_enz_CS"/>
</dbReference>
<dbReference type="SUPFAM" id="SSF51604">
    <property type="entry name" value="Enolase C-terminal domain-like"/>
    <property type="match status" value="1"/>
</dbReference>
<dbReference type="SFLD" id="SFLDG00179">
    <property type="entry name" value="mandelate_racemase"/>
    <property type="match status" value="1"/>
</dbReference>
<dbReference type="InterPro" id="IPR013341">
    <property type="entry name" value="Mandelate_racemase_N_dom"/>
</dbReference>
<dbReference type="InterPro" id="IPR013342">
    <property type="entry name" value="Mandelate_racemase_C"/>
</dbReference>
<dbReference type="SFLD" id="SFLDS00001">
    <property type="entry name" value="Enolase"/>
    <property type="match status" value="1"/>
</dbReference>
<dbReference type="GO" id="GO:0000287">
    <property type="term" value="F:magnesium ion binding"/>
    <property type="evidence" value="ECO:0007669"/>
    <property type="project" value="TreeGrafter"/>
</dbReference>
<evidence type="ECO:0000259" key="4">
    <source>
        <dbReference type="SMART" id="SM00922"/>
    </source>
</evidence>
<dbReference type="PROSITE" id="PS00909">
    <property type="entry name" value="MR_MLE_2"/>
    <property type="match status" value="1"/>
</dbReference>
<dbReference type="AlphaFoldDB" id="A0A382APV6"/>
<dbReference type="EMBL" id="UINC01026321">
    <property type="protein sequence ID" value="SVB03565.1"/>
    <property type="molecule type" value="Genomic_DNA"/>
</dbReference>
<comment type="cofactor">
    <cofactor evidence="1">
        <name>Mg(2+)</name>
        <dbReference type="ChEBI" id="CHEBI:18420"/>
    </cofactor>
</comment>
<evidence type="ECO:0000313" key="5">
    <source>
        <dbReference type="EMBL" id="SVB03565.1"/>
    </source>
</evidence>
<name>A0A382APV6_9ZZZZ</name>
<organism evidence="5">
    <name type="scientific">marine metagenome</name>
    <dbReference type="NCBI Taxonomy" id="408172"/>
    <lineage>
        <taxon>unclassified sequences</taxon>
        <taxon>metagenomes</taxon>
        <taxon>ecological metagenomes</taxon>
    </lineage>
</organism>
<proteinExistence type="predicted"/>
<dbReference type="CDD" id="cd03316">
    <property type="entry name" value="MR_like"/>
    <property type="match status" value="1"/>
</dbReference>
<dbReference type="SMART" id="SM00922">
    <property type="entry name" value="MR_MLE"/>
    <property type="match status" value="1"/>
</dbReference>
<dbReference type="PANTHER" id="PTHR13794">
    <property type="entry name" value="ENOLASE SUPERFAMILY, MANDELATE RACEMASE"/>
    <property type="match status" value="1"/>
</dbReference>
<keyword evidence="3" id="KW-0460">Magnesium</keyword>
<evidence type="ECO:0000256" key="3">
    <source>
        <dbReference type="ARBA" id="ARBA00022842"/>
    </source>
</evidence>
<reference evidence="5" key="1">
    <citation type="submission" date="2018-05" db="EMBL/GenBank/DDBJ databases">
        <authorList>
            <person name="Lanie J.A."/>
            <person name="Ng W.-L."/>
            <person name="Kazmierczak K.M."/>
            <person name="Andrzejewski T.M."/>
            <person name="Davidsen T.M."/>
            <person name="Wayne K.J."/>
            <person name="Tettelin H."/>
            <person name="Glass J.I."/>
            <person name="Rusch D."/>
            <person name="Podicherti R."/>
            <person name="Tsui H.-C.T."/>
            <person name="Winkler M.E."/>
        </authorList>
    </citation>
    <scope>NUCLEOTIDE SEQUENCE</scope>
</reference>
<dbReference type="PANTHER" id="PTHR13794:SF58">
    <property type="entry name" value="MITOCHONDRIAL ENOLASE SUPERFAMILY MEMBER 1"/>
    <property type="match status" value="1"/>
</dbReference>
<dbReference type="InterPro" id="IPR046945">
    <property type="entry name" value="RHMD-like"/>
</dbReference>
<gene>
    <name evidence="5" type="ORF">METZ01_LOCUS156419</name>
</gene>
<sequence>MKLALLDIKIFRIPLPEPIEAAAAGVMSGFDMVMVRATDDQGATGTGYTVMHQGQGVAVAEIIKNVFHDLLIGEDPRFIEGHWQRLWHAHHYAGRGAPLSFAIAAVDTALWDLRGHSLGEPLWRLLGGNNPKVKAYAGNIDLNFPVEKLLEGASHSLENGHRSVKMRLGKPNLKDDVARVAAMREHLDDAVELMADANEAWRVDQAVQALNELQHFGLVWLEEPITPDDYAGYRHLRQLGKIPLASGENLHTVAEFVQLIGAQGVDFPEPDMSTCGGITPFMKIAHLAEANNLPVISHGVHDVHIHLLAACPNAAYLEMHAFGLEKYMAEPLIVVDGYATAPDRPGHGIDFDLAGMAVYELD</sequence>
<dbReference type="Pfam" id="PF13378">
    <property type="entry name" value="MR_MLE_C"/>
    <property type="match status" value="1"/>
</dbReference>
<accession>A0A382APV6</accession>
<dbReference type="InterPro" id="IPR036849">
    <property type="entry name" value="Enolase-like_C_sf"/>
</dbReference>
<dbReference type="Pfam" id="PF02746">
    <property type="entry name" value="MR_MLE_N"/>
    <property type="match status" value="1"/>
</dbReference>
<feature type="domain" description="Mandelate racemase/muconate lactonizing enzyme C-terminal" evidence="4">
    <location>
        <begin position="146"/>
        <end position="243"/>
    </location>
</feature>